<proteinExistence type="predicted"/>
<dbReference type="RefSeq" id="WP_227309798.1">
    <property type="nucleotide sequence ID" value="NZ_JAESVA010000011.1"/>
</dbReference>
<keyword evidence="2" id="KW-0547">Nucleotide-binding</keyword>
<dbReference type="PROSITE" id="PS50893">
    <property type="entry name" value="ABC_TRANSPORTER_2"/>
    <property type="match status" value="1"/>
</dbReference>
<dbReference type="Pfam" id="PF00005">
    <property type="entry name" value="ABC_tran"/>
    <property type="match status" value="1"/>
</dbReference>
<dbReference type="SUPFAM" id="SSF50331">
    <property type="entry name" value="MOP-like"/>
    <property type="match status" value="1"/>
</dbReference>
<reference evidence="5 6" key="1">
    <citation type="journal article" date="2021" name="Microorganisms">
        <title>Acidisoma silvae sp. nov. and Acidisomacellulosilytica sp. nov., Two Acidophilic Bacteria Isolated from Decaying Wood, Hydrolyzing Cellulose and Producing Poly-3-hydroxybutyrate.</title>
        <authorList>
            <person name="Mieszkin S."/>
            <person name="Pouder E."/>
            <person name="Uroz S."/>
            <person name="Simon-Colin C."/>
            <person name="Alain K."/>
        </authorList>
    </citation>
    <scope>NUCLEOTIDE SEQUENCE [LARGE SCALE GENOMIC DNA]</scope>
    <source>
        <strain evidence="5 6">HW T5.17</strain>
    </source>
</reference>
<dbReference type="GO" id="GO:0005524">
    <property type="term" value="F:ATP binding"/>
    <property type="evidence" value="ECO:0007669"/>
    <property type="project" value="UniProtKB-KW"/>
</dbReference>
<dbReference type="PROSITE" id="PS00211">
    <property type="entry name" value="ABC_TRANSPORTER_1"/>
    <property type="match status" value="1"/>
</dbReference>
<dbReference type="InterPro" id="IPR017871">
    <property type="entry name" value="ABC_transporter-like_CS"/>
</dbReference>
<dbReference type="Proteomes" id="UP000721844">
    <property type="component" value="Unassembled WGS sequence"/>
</dbReference>
<dbReference type="SUPFAM" id="SSF52540">
    <property type="entry name" value="P-loop containing nucleoside triphosphate hydrolases"/>
    <property type="match status" value="1"/>
</dbReference>
<dbReference type="InterPro" id="IPR008995">
    <property type="entry name" value="Mo/tungstate-bd_C_term_dom"/>
</dbReference>
<dbReference type="InterPro" id="IPR027417">
    <property type="entry name" value="P-loop_NTPase"/>
</dbReference>
<dbReference type="PANTHER" id="PTHR42781:SF4">
    <property type="entry name" value="SPERMIDINE_PUTRESCINE IMPORT ATP-BINDING PROTEIN POTA"/>
    <property type="match status" value="1"/>
</dbReference>
<keyword evidence="3 5" id="KW-0067">ATP-binding</keyword>
<dbReference type="InterPro" id="IPR003593">
    <property type="entry name" value="AAA+_ATPase"/>
</dbReference>
<feature type="domain" description="ABC transporter" evidence="4">
    <location>
        <begin position="5"/>
        <end position="240"/>
    </location>
</feature>
<dbReference type="InterPro" id="IPR003439">
    <property type="entry name" value="ABC_transporter-like_ATP-bd"/>
</dbReference>
<sequence length="376" mass="40199">MSKALECVDIRKQYGQVLYSLGRPEKGIDLSVASGELFAIIGPSGCGKSTLLRIIGGFITATAGDVLIGGKNVTNLPPHARPTNTVFQNYALFPHLTIGQNVSFGLEMEQIRPAERRPRVVAALDLVGLAGFENRQVGELSGGQLQRAALARAIVKRPSVLLLDEPLGALDLKLRRQMQDEIVSLKTALGTTIVHVTHDQEEACAMADRIAVLNAGVVLQVATPVELYRAPKTTFVAEFIHAGTVIRGHLSSDGPSLKITRPGLTVTSTSDRRISDQPLAALLPRHGAAVRLATDKDLLGDNEARGRVSRLAFGGADFSAQIRLADDFIIGLQLSIERVAELGLAVGSDVVASWRQDQVLVLEDDMQTTKPAAMAA</sequence>
<organism evidence="5 6">
    <name type="scientific">Acidisoma cellulosilyticum</name>
    <dbReference type="NCBI Taxonomy" id="2802395"/>
    <lineage>
        <taxon>Bacteria</taxon>
        <taxon>Pseudomonadati</taxon>
        <taxon>Pseudomonadota</taxon>
        <taxon>Alphaproteobacteria</taxon>
        <taxon>Acetobacterales</taxon>
        <taxon>Acidocellaceae</taxon>
        <taxon>Acidisoma</taxon>
    </lineage>
</organism>
<evidence type="ECO:0000256" key="1">
    <source>
        <dbReference type="ARBA" id="ARBA00022448"/>
    </source>
</evidence>
<gene>
    <name evidence="5" type="ORF">ACELLULO517_23030</name>
</gene>
<dbReference type="GO" id="GO:0015697">
    <property type="term" value="P:quaternary ammonium group transport"/>
    <property type="evidence" value="ECO:0007669"/>
    <property type="project" value="UniProtKB-ARBA"/>
</dbReference>
<evidence type="ECO:0000313" key="6">
    <source>
        <dbReference type="Proteomes" id="UP000721844"/>
    </source>
</evidence>
<comment type="caution">
    <text evidence="5">The sequence shown here is derived from an EMBL/GenBank/DDBJ whole genome shotgun (WGS) entry which is preliminary data.</text>
</comment>
<dbReference type="Gene3D" id="3.40.50.300">
    <property type="entry name" value="P-loop containing nucleotide triphosphate hydrolases"/>
    <property type="match status" value="1"/>
</dbReference>
<dbReference type="SMART" id="SM00382">
    <property type="entry name" value="AAA"/>
    <property type="match status" value="1"/>
</dbReference>
<dbReference type="EMBL" id="JAESVA010000011">
    <property type="protein sequence ID" value="MCB8883142.1"/>
    <property type="molecule type" value="Genomic_DNA"/>
</dbReference>
<evidence type="ECO:0000259" key="4">
    <source>
        <dbReference type="PROSITE" id="PS50893"/>
    </source>
</evidence>
<dbReference type="FunFam" id="3.40.50.300:FF:000425">
    <property type="entry name" value="Probable ABC transporter, ATP-binding subunit"/>
    <property type="match status" value="1"/>
</dbReference>
<accession>A0A964E652</accession>
<evidence type="ECO:0000313" key="5">
    <source>
        <dbReference type="EMBL" id="MCB8883142.1"/>
    </source>
</evidence>
<keyword evidence="1" id="KW-0813">Transport</keyword>
<dbReference type="PANTHER" id="PTHR42781">
    <property type="entry name" value="SPERMIDINE/PUTRESCINE IMPORT ATP-BINDING PROTEIN POTA"/>
    <property type="match status" value="1"/>
</dbReference>
<dbReference type="InterPro" id="IPR050093">
    <property type="entry name" value="ABC_SmlMolc_Importer"/>
</dbReference>
<name>A0A964E652_9PROT</name>
<evidence type="ECO:0000256" key="2">
    <source>
        <dbReference type="ARBA" id="ARBA00022741"/>
    </source>
</evidence>
<keyword evidence="6" id="KW-1185">Reference proteome</keyword>
<dbReference type="GO" id="GO:0016887">
    <property type="term" value="F:ATP hydrolysis activity"/>
    <property type="evidence" value="ECO:0007669"/>
    <property type="project" value="InterPro"/>
</dbReference>
<protein>
    <submittedName>
        <fullName evidence="5">ABC transporter ATP-binding protein</fullName>
    </submittedName>
</protein>
<dbReference type="AlphaFoldDB" id="A0A964E652"/>
<evidence type="ECO:0000256" key="3">
    <source>
        <dbReference type="ARBA" id="ARBA00022840"/>
    </source>
</evidence>